<dbReference type="SUPFAM" id="SSF53098">
    <property type="entry name" value="Ribonuclease H-like"/>
    <property type="match status" value="1"/>
</dbReference>
<dbReference type="OrthoDB" id="2013098at2759"/>
<feature type="region of interest" description="Disordered" evidence="1">
    <location>
        <begin position="73"/>
        <end position="96"/>
    </location>
</feature>
<gene>
    <name evidence="2" type="ORF">F0562_011435</name>
</gene>
<evidence type="ECO:0000313" key="3">
    <source>
        <dbReference type="Proteomes" id="UP000325577"/>
    </source>
</evidence>
<dbReference type="InterPro" id="IPR012337">
    <property type="entry name" value="RNaseH-like_sf"/>
</dbReference>
<dbReference type="EMBL" id="CM018047">
    <property type="protein sequence ID" value="KAA8524927.1"/>
    <property type="molecule type" value="Genomic_DNA"/>
</dbReference>
<feature type="compositionally biased region" description="Gly residues" evidence="1">
    <location>
        <begin position="78"/>
        <end position="92"/>
    </location>
</feature>
<dbReference type="Pfam" id="PF14223">
    <property type="entry name" value="Retrotran_gag_2"/>
    <property type="match status" value="1"/>
</dbReference>
<protein>
    <submittedName>
        <fullName evidence="2">Uncharacterized protein</fullName>
    </submittedName>
</protein>
<name>A0A5J5A6F3_9ASTE</name>
<evidence type="ECO:0000256" key="1">
    <source>
        <dbReference type="SAM" id="MobiDB-lite"/>
    </source>
</evidence>
<sequence>MCIHGELISDITVIEKILRSMSSKFDYVICSFEESKDLEHMSIDELQSSLLVHEQRMHNHVVEEQALKVTYDSNTRGSGRGQGGSQGRGQGRGRQEKSEAFRVFKLFKTKVEKELAICICGFRIDRGGEFTSLEFTEFCMTNGIHRQLTMLVKLILIGVIWMLKIQLMSLVSHQNVSGESTLANKNDISEETPPNDVDLEHPDFNEFLVPSSTDHYLRRPPLWMQEYTGGEGLSDEDSQGNFAIFIDENHLSHHVTVKSAN</sequence>
<reference evidence="2 3" key="1">
    <citation type="submission" date="2019-09" db="EMBL/GenBank/DDBJ databases">
        <title>A chromosome-level genome assembly of the Chinese tupelo Nyssa sinensis.</title>
        <authorList>
            <person name="Yang X."/>
            <person name="Kang M."/>
            <person name="Yang Y."/>
            <person name="Xiong H."/>
            <person name="Wang M."/>
            <person name="Zhang Z."/>
            <person name="Wang Z."/>
            <person name="Wu H."/>
            <person name="Ma T."/>
            <person name="Liu J."/>
            <person name="Xi Z."/>
        </authorList>
    </citation>
    <scope>NUCLEOTIDE SEQUENCE [LARGE SCALE GENOMIC DNA]</scope>
    <source>
        <strain evidence="2">J267</strain>
        <tissue evidence="2">Leaf</tissue>
    </source>
</reference>
<proteinExistence type="predicted"/>
<organism evidence="2 3">
    <name type="scientific">Nyssa sinensis</name>
    <dbReference type="NCBI Taxonomy" id="561372"/>
    <lineage>
        <taxon>Eukaryota</taxon>
        <taxon>Viridiplantae</taxon>
        <taxon>Streptophyta</taxon>
        <taxon>Embryophyta</taxon>
        <taxon>Tracheophyta</taxon>
        <taxon>Spermatophyta</taxon>
        <taxon>Magnoliopsida</taxon>
        <taxon>eudicotyledons</taxon>
        <taxon>Gunneridae</taxon>
        <taxon>Pentapetalae</taxon>
        <taxon>asterids</taxon>
        <taxon>Cornales</taxon>
        <taxon>Nyssaceae</taxon>
        <taxon>Nyssa</taxon>
    </lineage>
</organism>
<dbReference type="Proteomes" id="UP000325577">
    <property type="component" value="Linkage Group LG4"/>
</dbReference>
<dbReference type="AlphaFoldDB" id="A0A5J5A6F3"/>
<keyword evidence="3" id="KW-1185">Reference proteome</keyword>
<evidence type="ECO:0000313" key="2">
    <source>
        <dbReference type="EMBL" id="KAA8524927.1"/>
    </source>
</evidence>
<accession>A0A5J5A6F3</accession>